<comment type="caution">
    <text evidence="1">The sequence shown here is derived from an EMBL/GenBank/DDBJ whole genome shotgun (WGS) entry which is preliminary data.</text>
</comment>
<dbReference type="Proteomes" id="UP001281761">
    <property type="component" value="Unassembled WGS sequence"/>
</dbReference>
<gene>
    <name evidence="1" type="ORF">BLNAU_7247</name>
</gene>
<evidence type="ECO:0000313" key="1">
    <source>
        <dbReference type="EMBL" id="KAK2957813.1"/>
    </source>
</evidence>
<sequence>MNDESVSSNTSIDSCLRNSRESHSKINPLQEQFLNFDPNSELSFEDKSAIYCSLVALVKAEYPFDNALQDKTARFLKNLEPKWGDKQAADRLVTDLVPCSAGSPSGFTESILTLFSSPHSTVVAATLSFINRSTKESSPTIQCRLMKSDLIPNILATVQPQTLSVTGNDTRLDNLIRIIRSFLYLAYPPLLRKLDITAAVDAFNHREIIFQKVVLPSSQFVTFLISNRHVLDEERSYSFMSLWCTHITIGPFHRPTLSFIAVSPIVMAISSYLSSDEHCSRLRTTLLKINTSIFQWKKEGPEVVKCGKRMM</sequence>
<proteinExistence type="predicted"/>
<protein>
    <submittedName>
        <fullName evidence="1">Uncharacterized protein</fullName>
    </submittedName>
</protein>
<reference evidence="1 2" key="1">
    <citation type="journal article" date="2022" name="bioRxiv">
        <title>Genomics of Preaxostyla Flagellates Illuminates Evolutionary Transitions and the Path Towards Mitochondrial Loss.</title>
        <authorList>
            <person name="Novak L.V.F."/>
            <person name="Treitli S.C."/>
            <person name="Pyrih J."/>
            <person name="Halakuc P."/>
            <person name="Pipaliya S.V."/>
            <person name="Vacek V."/>
            <person name="Brzon O."/>
            <person name="Soukal P."/>
            <person name="Eme L."/>
            <person name="Dacks J.B."/>
            <person name="Karnkowska A."/>
            <person name="Elias M."/>
            <person name="Hampl V."/>
        </authorList>
    </citation>
    <scope>NUCLEOTIDE SEQUENCE [LARGE SCALE GENOMIC DNA]</scope>
    <source>
        <strain evidence="1">NAU3</strain>
        <tissue evidence="1">Gut</tissue>
    </source>
</reference>
<keyword evidence="2" id="KW-1185">Reference proteome</keyword>
<evidence type="ECO:0000313" key="2">
    <source>
        <dbReference type="Proteomes" id="UP001281761"/>
    </source>
</evidence>
<organism evidence="1 2">
    <name type="scientific">Blattamonas nauphoetae</name>
    <dbReference type="NCBI Taxonomy" id="2049346"/>
    <lineage>
        <taxon>Eukaryota</taxon>
        <taxon>Metamonada</taxon>
        <taxon>Preaxostyla</taxon>
        <taxon>Oxymonadida</taxon>
        <taxon>Blattamonas</taxon>
    </lineage>
</organism>
<accession>A0ABQ9Y246</accession>
<name>A0ABQ9Y246_9EUKA</name>
<dbReference type="EMBL" id="JARBJD010000043">
    <property type="protein sequence ID" value="KAK2957813.1"/>
    <property type="molecule type" value="Genomic_DNA"/>
</dbReference>